<dbReference type="Proteomes" id="UP000187406">
    <property type="component" value="Unassembled WGS sequence"/>
</dbReference>
<protein>
    <submittedName>
        <fullName evidence="5">PPR domain-containing protein/PPR_2 domain-containing protein/DYW_deaminase domain-containing protein</fullName>
    </submittedName>
</protein>
<gene>
    <name evidence="5" type="ORF">CFOL_v3_09677</name>
</gene>
<dbReference type="Pfam" id="PF20431">
    <property type="entry name" value="E_motif"/>
    <property type="match status" value="1"/>
</dbReference>
<dbReference type="FunFam" id="1.25.40.10:FF:000344">
    <property type="entry name" value="Pentatricopeptide repeat-containing protein"/>
    <property type="match status" value="1"/>
</dbReference>
<dbReference type="AlphaFoldDB" id="A0A1Q3BDR6"/>
<dbReference type="PROSITE" id="PS51375">
    <property type="entry name" value="PPR"/>
    <property type="match status" value="3"/>
</dbReference>
<organism evidence="5 6">
    <name type="scientific">Cephalotus follicularis</name>
    <name type="common">Albany pitcher plant</name>
    <dbReference type="NCBI Taxonomy" id="3775"/>
    <lineage>
        <taxon>Eukaryota</taxon>
        <taxon>Viridiplantae</taxon>
        <taxon>Streptophyta</taxon>
        <taxon>Embryophyta</taxon>
        <taxon>Tracheophyta</taxon>
        <taxon>Spermatophyta</taxon>
        <taxon>Magnoliopsida</taxon>
        <taxon>eudicotyledons</taxon>
        <taxon>Gunneridae</taxon>
        <taxon>Pentapetalae</taxon>
        <taxon>rosids</taxon>
        <taxon>fabids</taxon>
        <taxon>Oxalidales</taxon>
        <taxon>Cephalotaceae</taxon>
        <taxon>Cephalotus</taxon>
    </lineage>
</organism>
<sequence length="560" mass="63492">QKLHQIHAQIIRQNLSSNSILTTQLISSSCLRNSVDYALSIFTHFDPKNSYVFNALIRGLADNSRFKSSILHFVLMLRLNVTPDRLTFPFVLKSAAGLRLGWLGRGLHGGIVKCGVDIDSFVSISLVDMYVKAGKLSFASKVELFDRMPIKDVIAWTTMISGFFQNGEHEIALSMFFRMLEEGVRPNDFTVVSALSASAKIGAFEAGVRIHDYLWANNIQLNREIGTALVEMYAKCGNIESASQSFDEMKDKDLFTWSVMIWGWAIHGHSEQAIQCFKQMMFSGMRIKPDGVVFLALLTACSHSVKVNLGLNFFESMRLDYSIEPSMKHYAMIVNLLGRAGQLRKALKFIEEMPIPPDFVIWEALFCACRAHKKMKMTKLISKRLLQLEPTHPGSYVFLSNVYAAVRRSKDVERVRTLMRDRGVKQDPGRSYIEVDGQVHRFVAGGHAHKCIKNIYMKLEELTSGAREHGYMPETECVRNIVEENEDAMGSHSEKLALAFAFISTPPRMTIRIVKNLRICADCHSLMKYASKISEREIALRDIKRFHHFKDGACSCGDYW</sequence>
<dbReference type="InterPro" id="IPR002885">
    <property type="entry name" value="PPR_rpt"/>
</dbReference>
<dbReference type="PANTHER" id="PTHR47926">
    <property type="entry name" value="PENTATRICOPEPTIDE REPEAT-CONTAINING PROTEIN"/>
    <property type="match status" value="1"/>
</dbReference>
<comment type="similarity">
    <text evidence="1">Belongs to the PPR family. PCMP-H subfamily.</text>
</comment>
<dbReference type="Pfam" id="PF14432">
    <property type="entry name" value="DYW_deaminase"/>
    <property type="match status" value="1"/>
</dbReference>
<evidence type="ECO:0000259" key="4">
    <source>
        <dbReference type="Pfam" id="PF14432"/>
    </source>
</evidence>
<dbReference type="Pfam" id="PF13041">
    <property type="entry name" value="PPR_2"/>
    <property type="match status" value="1"/>
</dbReference>
<feature type="repeat" description="PPR" evidence="3">
    <location>
        <begin position="253"/>
        <end position="287"/>
    </location>
</feature>
<dbReference type="OrthoDB" id="185373at2759"/>
<feature type="domain" description="DYW" evidence="4">
    <location>
        <begin position="470"/>
        <end position="560"/>
    </location>
</feature>
<dbReference type="InterPro" id="IPR011990">
    <property type="entry name" value="TPR-like_helical_dom_sf"/>
</dbReference>
<reference evidence="6" key="1">
    <citation type="submission" date="2016-04" db="EMBL/GenBank/DDBJ databases">
        <title>Cephalotus genome sequencing.</title>
        <authorList>
            <person name="Fukushima K."/>
            <person name="Hasebe M."/>
            <person name="Fang X."/>
        </authorList>
    </citation>
    <scope>NUCLEOTIDE SEQUENCE [LARGE SCALE GENOMIC DNA]</scope>
    <source>
        <strain evidence="6">cv. St1</strain>
    </source>
</reference>
<accession>A0A1Q3BDR6</accession>
<feature type="non-terminal residue" evidence="5">
    <location>
        <position position="1"/>
    </location>
</feature>
<dbReference type="GO" id="GO:0003723">
    <property type="term" value="F:RNA binding"/>
    <property type="evidence" value="ECO:0007669"/>
    <property type="project" value="InterPro"/>
</dbReference>
<keyword evidence="2" id="KW-0677">Repeat</keyword>
<keyword evidence="6" id="KW-1185">Reference proteome</keyword>
<dbReference type="GO" id="GO:0008270">
    <property type="term" value="F:zinc ion binding"/>
    <property type="evidence" value="ECO:0007669"/>
    <property type="project" value="InterPro"/>
</dbReference>
<feature type="repeat" description="PPR" evidence="3">
    <location>
        <begin position="152"/>
        <end position="186"/>
    </location>
</feature>
<dbReference type="InterPro" id="IPR032867">
    <property type="entry name" value="DYW_dom"/>
</dbReference>
<dbReference type="InterPro" id="IPR046848">
    <property type="entry name" value="E_motif"/>
</dbReference>
<dbReference type="Gene3D" id="1.25.40.10">
    <property type="entry name" value="Tetratricopeptide repeat domain"/>
    <property type="match status" value="3"/>
</dbReference>
<dbReference type="FunFam" id="1.25.40.10:FF:000090">
    <property type="entry name" value="Pentatricopeptide repeat-containing protein, chloroplastic"/>
    <property type="match status" value="1"/>
</dbReference>
<dbReference type="NCBIfam" id="TIGR00756">
    <property type="entry name" value="PPR"/>
    <property type="match status" value="1"/>
</dbReference>
<dbReference type="Pfam" id="PF01535">
    <property type="entry name" value="PPR"/>
    <property type="match status" value="3"/>
</dbReference>
<evidence type="ECO:0000256" key="1">
    <source>
        <dbReference type="ARBA" id="ARBA00006643"/>
    </source>
</evidence>
<proteinExistence type="inferred from homology"/>
<dbReference type="EMBL" id="BDDD01000459">
    <property type="protein sequence ID" value="GAV66167.1"/>
    <property type="molecule type" value="Genomic_DNA"/>
</dbReference>
<dbReference type="GO" id="GO:0009451">
    <property type="term" value="P:RNA modification"/>
    <property type="evidence" value="ECO:0007669"/>
    <property type="project" value="InterPro"/>
</dbReference>
<name>A0A1Q3BDR6_CEPFO</name>
<evidence type="ECO:0000313" key="5">
    <source>
        <dbReference type="EMBL" id="GAV66167.1"/>
    </source>
</evidence>
<evidence type="ECO:0000256" key="3">
    <source>
        <dbReference type="PROSITE-ProRule" id="PRU00708"/>
    </source>
</evidence>
<feature type="repeat" description="PPR" evidence="3">
    <location>
        <begin position="49"/>
        <end position="83"/>
    </location>
</feature>
<comment type="caution">
    <text evidence="5">The sequence shown here is derived from an EMBL/GenBank/DDBJ whole genome shotgun (WGS) entry which is preliminary data.</text>
</comment>
<dbReference type="InParanoid" id="A0A1Q3BDR6"/>
<evidence type="ECO:0000313" key="6">
    <source>
        <dbReference type="Proteomes" id="UP000187406"/>
    </source>
</evidence>
<dbReference type="PANTHER" id="PTHR47926:SF492">
    <property type="entry name" value="DYW DOMAIN-CONTAINING PROTEIN"/>
    <property type="match status" value="1"/>
</dbReference>
<dbReference type="InterPro" id="IPR046960">
    <property type="entry name" value="PPR_At4g14850-like_plant"/>
</dbReference>
<dbReference type="FunCoup" id="A0A1Q3BDR6">
    <property type="interactions" value="78"/>
</dbReference>
<evidence type="ECO:0000256" key="2">
    <source>
        <dbReference type="ARBA" id="ARBA00022737"/>
    </source>
</evidence>